<dbReference type="GO" id="GO:0004748">
    <property type="term" value="F:ribonucleoside-diphosphate reductase activity, thioredoxin disulfide as acceptor"/>
    <property type="evidence" value="ECO:0007669"/>
    <property type="project" value="TreeGrafter"/>
</dbReference>
<name>A0A9X2LMZ4_9ACTN</name>
<dbReference type="Proteomes" id="UP001142374">
    <property type="component" value="Unassembled WGS sequence"/>
</dbReference>
<dbReference type="SFLD" id="SFLDG01066">
    <property type="entry name" value="organic_radical-activating_enz"/>
    <property type="match status" value="1"/>
</dbReference>
<keyword evidence="4" id="KW-0479">Metal-binding</keyword>
<keyword evidence="3" id="KW-0949">S-adenosyl-L-methionine</keyword>
<comment type="caution">
    <text evidence="7">The sequence shown here is derived from an EMBL/GenBank/DDBJ whole genome shotgun (WGS) entry which is preliminary data.</text>
</comment>
<dbReference type="CDD" id="cd01335">
    <property type="entry name" value="Radical_SAM"/>
    <property type="match status" value="1"/>
</dbReference>
<dbReference type="Gene3D" id="3.20.20.70">
    <property type="entry name" value="Aldolase class I"/>
    <property type="match status" value="1"/>
</dbReference>
<evidence type="ECO:0000256" key="1">
    <source>
        <dbReference type="ARBA" id="ARBA00001966"/>
    </source>
</evidence>
<dbReference type="InterPro" id="IPR012837">
    <property type="entry name" value="NrdG"/>
</dbReference>
<dbReference type="InterPro" id="IPR007197">
    <property type="entry name" value="rSAM"/>
</dbReference>
<sequence length="216" mass="22638">MSAAPAVLNVAATYVGTEALGPGVRSALWVQGCPFRCAGCIAPDWIPDRPARLAGPAELAEELLADPRVTGLTLSGGEPMQQAAGLAEVVRLARQIRDVSVVCFTGHRLERLRARPPSPGVPDLLAVVDVLVDGRYVAALNDGRGLRGSSNQGIHHLTSRLADCGYDFGRGPRTAELAVRGPEALLIGVPPLGLPAAFDSAVDAVRARMFPGRKQP</sequence>
<dbReference type="SFLD" id="SFLDG01063">
    <property type="entry name" value="activating_enzymes__group_1"/>
    <property type="match status" value="1"/>
</dbReference>
<dbReference type="AlphaFoldDB" id="A0A9X2LMZ4"/>
<dbReference type="SUPFAM" id="SSF102114">
    <property type="entry name" value="Radical SAM enzymes"/>
    <property type="match status" value="1"/>
</dbReference>
<protein>
    <submittedName>
        <fullName evidence="7">Radical SAM protein</fullName>
    </submittedName>
</protein>
<gene>
    <name evidence="7" type="ORF">NQU55_29795</name>
</gene>
<dbReference type="SFLD" id="SFLDS00029">
    <property type="entry name" value="Radical_SAM"/>
    <property type="match status" value="1"/>
</dbReference>
<keyword evidence="5" id="KW-0408">Iron</keyword>
<dbReference type="GO" id="GO:0051539">
    <property type="term" value="F:4 iron, 4 sulfur cluster binding"/>
    <property type="evidence" value="ECO:0007669"/>
    <property type="project" value="UniProtKB-KW"/>
</dbReference>
<dbReference type="Pfam" id="PF13353">
    <property type="entry name" value="Fer4_12"/>
    <property type="match status" value="1"/>
</dbReference>
<keyword evidence="2" id="KW-0004">4Fe-4S</keyword>
<evidence type="ECO:0000313" key="8">
    <source>
        <dbReference type="Proteomes" id="UP001142374"/>
    </source>
</evidence>
<accession>A0A9X2LMZ4</accession>
<dbReference type="InterPro" id="IPR058240">
    <property type="entry name" value="rSAM_sf"/>
</dbReference>
<dbReference type="PANTHER" id="PTHR30352">
    <property type="entry name" value="PYRUVATE FORMATE-LYASE-ACTIVATING ENZYME"/>
    <property type="match status" value="1"/>
</dbReference>
<organism evidence="7 8">
    <name type="scientific">Streptomyces telluris</name>
    <dbReference type="NCBI Taxonomy" id="2720021"/>
    <lineage>
        <taxon>Bacteria</taxon>
        <taxon>Bacillati</taxon>
        <taxon>Actinomycetota</taxon>
        <taxon>Actinomycetes</taxon>
        <taxon>Kitasatosporales</taxon>
        <taxon>Streptomycetaceae</taxon>
        <taxon>Streptomyces</taxon>
    </lineage>
</organism>
<reference evidence="7" key="1">
    <citation type="submission" date="2022-06" db="EMBL/GenBank/DDBJ databases">
        <title>WGS of actinobacteria.</title>
        <authorList>
            <person name="Thawai C."/>
        </authorList>
    </citation>
    <scope>NUCLEOTIDE SEQUENCE</scope>
    <source>
        <strain evidence="7">AA8</strain>
    </source>
</reference>
<comment type="cofactor">
    <cofactor evidence="1">
        <name>[4Fe-4S] cluster</name>
        <dbReference type="ChEBI" id="CHEBI:49883"/>
    </cofactor>
</comment>
<proteinExistence type="predicted"/>
<dbReference type="InterPro" id="IPR013785">
    <property type="entry name" value="Aldolase_TIM"/>
</dbReference>
<keyword evidence="8" id="KW-1185">Reference proteome</keyword>
<keyword evidence="6" id="KW-0411">Iron-sulfur</keyword>
<evidence type="ECO:0000256" key="2">
    <source>
        <dbReference type="ARBA" id="ARBA00022485"/>
    </source>
</evidence>
<evidence type="ECO:0000313" key="7">
    <source>
        <dbReference type="EMBL" id="MCQ8773921.1"/>
    </source>
</evidence>
<evidence type="ECO:0000256" key="6">
    <source>
        <dbReference type="ARBA" id="ARBA00023014"/>
    </source>
</evidence>
<evidence type="ECO:0000256" key="3">
    <source>
        <dbReference type="ARBA" id="ARBA00022691"/>
    </source>
</evidence>
<evidence type="ECO:0000256" key="4">
    <source>
        <dbReference type="ARBA" id="ARBA00022723"/>
    </source>
</evidence>
<dbReference type="InterPro" id="IPR034457">
    <property type="entry name" value="Organic_radical-activating"/>
</dbReference>
<dbReference type="EMBL" id="JANIID010000035">
    <property type="protein sequence ID" value="MCQ8773921.1"/>
    <property type="molecule type" value="Genomic_DNA"/>
</dbReference>
<dbReference type="RefSeq" id="WP_256791504.1">
    <property type="nucleotide sequence ID" value="NZ_JAATER010000173.1"/>
</dbReference>
<dbReference type="GO" id="GO:0043365">
    <property type="term" value="F:[formate-C-acetyltransferase]-activating enzyme activity"/>
    <property type="evidence" value="ECO:0007669"/>
    <property type="project" value="InterPro"/>
</dbReference>
<dbReference type="SFLD" id="SFLDF00299">
    <property type="entry name" value="anaerobic_ribonucleoside-triph"/>
    <property type="match status" value="1"/>
</dbReference>
<dbReference type="PANTHER" id="PTHR30352:SF2">
    <property type="entry name" value="ANAEROBIC RIBONUCLEOSIDE-TRIPHOSPHATE REDUCTASE-ACTIVATING PROTEIN"/>
    <property type="match status" value="1"/>
</dbReference>
<evidence type="ECO:0000256" key="5">
    <source>
        <dbReference type="ARBA" id="ARBA00023004"/>
    </source>
</evidence>
<dbReference type="GO" id="GO:0046872">
    <property type="term" value="F:metal ion binding"/>
    <property type="evidence" value="ECO:0007669"/>
    <property type="project" value="UniProtKB-KW"/>
</dbReference>